<dbReference type="GO" id="GO:0016757">
    <property type="term" value="F:glycosyltransferase activity"/>
    <property type="evidence" value="ECO:0007669"/>
    <property type="project" value="InterPro"/>
</dbReference>
<accession>A0A2W5EHS3</accession>
<protein>
    <recommendedName>
        <fullName evidence="1">Glycosyl transferase family 1 domain-containing protein</fullName>
    </recommendedName>
</protein>
<dbReference type="Proteomes" id="UP000249645">
    <property type="component" value="Unassembled WGS sequence"/>
</dbReference>
<evidence type="ECO:0000313" key="3">
    <source>
        <dbReference type="Proteomes" id="UP000249645"/>
    </source>
</evidence>
<name>A0A2W5EHS3_9SPHI</name>
<dbReference type="EMBL" id="QFOI01000455">
    <property type="protein sequence ID" value="PZP42103.1"/>
    <property type="molecule type" value="Genomic_DNA"/>
</dbReference>
<evidence type="ECO:0000313" key="2">
    <source>
        <dbReference type="EMBL" id="PZP42103.1"/>
    </source>
</evidence>
<dbReference type="PANTHER" id="PTHR12526">
    <property type="entry name" value="GLYCOSYLTRANSFERASE"/>
    <property type="match status" value="1"/>
</dbReference>
<dbReference type="Gene3D" id="3.40.50.2000">
    <property type="entry name" value="Glycogen Phosphorylase B"/>
    <property type="match status" value="2"/>
</dbReference>
<dbReference type="PANTHER" id="PTHR12526:SF630">
    <property type="entry name" value="GLYCOSYLTRANSFERASE"/>
    <property type="match status" value="1"/>
</dbReference>
<comment type="caution">
    <text evidence="2">The sequence shown here is derived from an EMBL/GenBank/DDBJ whole genome shotgun (WGS) entry which is preliminary data.</text>
</comment>
<dbReference type="CDD" id="cd03820">
    <property type="entry name" value="GT4_AmsD-like"/>
    <property type="match status" value="1"/>
</dbReference>
<dbReference type="SUPFAM" id="SSF53756">
    <property type="entry name" value="UDP-Glycosyltransferase/glycogen phosphorylase"/>
    <property type="match status" value="1"/>
</dbReference>
<evidence type="ECO:0000259" key="1">
    <source>
        <dbReference type="Pfam" id="PF00534"/>
    </source>
</evidence>
<dbReference type="AlphaFoldDB" id="A0A2W5EHS3"/>
<feature type="domain" description="Glycosyl transferase family 1" evidence="1">
    <location>
        <begin position="187"/>
        <end position="343"/>
    </location>
</feature>
<reference evidence="2 3" key="1">
    <citation type="submission" date="2017-11" db="EMBL/GenBank/DDBJ databases">
        <title>Infants hospitalized years apart are colonized by the same room-sourced microbial strains.</title>
        <authorList>
            <person name="Brooks B."/>
            <person name="Olm M.R."/>
            <person name="Firek B.A."/>
            <person name="Baker R."/>
            <person name="Thomas B.C."/>
            <person name="Morowitz M.J."/>
            <person name="Banfield J.F."/>
        </authorList>
    </citation>
    <scope>NUCLEOTIDE SEQUENCE [LARGE SCALE GENOMIC DNA]</scope>
    <source>
        <strain evidence="2">S2_009_000_R2_76</strain>
    </source>
</reference>
<dbReference type="InterPro" id="IPR001296">
    <property type="entry name" value="Glyco_trans_1"/>
</dbReference>
<proteinExistence type="predicted"/>
<dbReference type="Pfam" id="PF00534">
    <property type="entry name" value="Glycos_transf_1"/>
    <property type="match status" value="1"/>
</dbReference>
<gene>
    <name evidence="2" type="ORF">DI598_17335</name>
</gene>
<organism evidence="2 3">
    <name type="scientific">Pseudopedobacter saltans</name>
    <dbReference type="NCBI Taxonomy" id="151895"/>
    <lineage>
        <taxon>Bacteria</taxon>
        <taxon>Pseudomonadati</taxon>
        <taxon>Bacteroidota</taxon>
        <taxon>Sphingobacteriia</taxon>
        <taxon>Sphingobacteriales</taxon>
        <taxon>Sphingobacteriaceae</taxon>
        <taxon>Pseudopedobacter</taxon>
    </lineage>
</organism>
<sequence>MSTKKNIILLIAEIHKSGGTERAVINLANDLVEIGNKVKIVSLFTIDQNPFYSLSPLIKVDQLGISFEKTLTKRVIFGIRNVHTKLKKYYNSHQDEIFIATDPFISFVISMLHGKRDAKRVIVCEHMALSISSRFSIFFRKVLFKRANAIVVLTQRDKDFMQQLLPTLHIYEIPNRITYVSDIAPIPNSKVLIAIGRLELQKNFSELISIFETINKDNKDWRLILVGDGSLRNELDLQIKQLELAQYVQIIPVCHDVKSLFRDSAIYVMTSIYEGFPMVLLEAMSSQLPIVAYDCPNGPRELIENGTTGFVIDMHDKEEFASKTLSLINDIGLRIQFGRNAKKNAETKYSKEIILAEWEKLFKDL</sequence>